<evidence type="ECO:0000313" key="1">
    <source>
        <dbReference type="EMBL" id="EHP30563.1"/>
    </source>
</evidence>
<accession>B6BJ48</accession>
<sequence>MKILSVESDKDSIDYKLKKDLLIPCWIYKVPIETSRENKLNFLEETILELTDIDDSLFTDIDRLSSLLGFENKDIIKLVLKRLKQLKLSDRNDDIEKNEVNVYLFYQEAYTGELLPIITKDLNEFSYPENNKKFQEDIYREIAFKQKISSNRKTKAILVDRFNEQASAPTREDIIKSIYLHNQKNYENFSKIDYQNFKIDIVNTNELIYLHAKLYMPKNSNDSIIISNGFTNDYSILFREIYKNQHQNLISYFRSELKQDIELKVNKIDVPFENKIINFPEVLKNIQEIENNKEKLNHTNSKASIIFYKDKIMKSLYDGLEQTFKNYVKNLNDTESLKNKNLLYELALKAGFNLNIKIDKLPIFNVSKQDNLQKFIAKSLFYKKDEIYEVAMKYPNLLYTISNLFSIRNPLKHSGHEETLTNIEISTIENYIKTIYLVISLILRIKEKSNINNIENNDDIYFQNSYIDLEVELSIDILKELPQEVQNNLVYINYYLNELNFEENKYIIVKEIINQLYSSFEYIFKNIVAILCADRRKITCKDEIIEKIGENNLNISLLSVNPINIEEAQKNQKASLGAYFLVYLYYLEDIDAEVINLLQKILVERKHSNPSIEEIEQTSLEYLRKLKIDSFKLIKILMENNL</sequence>
<dbReference type="EMBL" id="AFRZ01000001">
    <property type="protein sequence ID" value="EHP30563.1"/>
    <property type="molecule type" value="Genomic_DNA"/>
</dbReference>
<keyword evidence="2" id="KW-1185">Reference proteome</keyword>
<dbReference type="PATRIC" id="fig|929558.5.peg.2030"/>
<proteinExistence type="predicted"/>
<dbReference type="AlphaFoldDB" id="B6BJ48"/>
<protein>
    <recommendedName>
        <fullName evidence="3">Apea-like HEPN domain-containing protein</fullName>
    </recommendedName>
</protein>
<dbReference type="RefSeq" id="WP_008335426.1">
    <property type="nucleotide sequence ID" value="NZ_AFRZ01000001.1"/>
</dbReference>
<comment type="caution">
    <text evidence="1">The sequence shown here is derived from an EMBL/GenBank/DDBJ whole genome shotgun (WGS) entry which is preliminary data.</text>
</comment>
<name>B6BJ48_SULGG</name>
<accession>H1FWY7</accession>
<organism evidence="1 2">
    <name type="scientific">Sulfurimonas gotlandica (strain DSM 19862 / JCM 16533 / GD1)</name>
    <dbReference type="NCBI Taxonomy" id="929558"/>
    <lineage>
        <taxon>Bacteria</taxon>
        <taxon>Pseudomonadati</taxon>
        <taxon>Campylobacterota</taxon>
        <taxon>Epsilonproteobacteria</taxon>
        <taxon>Campylobacterales</taxon>
        <taxon>Sulfurimonadaceae</taxon>
        <taxon>Sulfurimonas</taxon>
    </lineage>
</organism>
<evidence type="ECO:0008006" key="3">
    <source>
        <dbReference type="Google" id="ProtNLM"/>
    </source>
</evidence>
<reference evidence="1 2" key="1">
    <citation type="journal article" date="2012" name="Proc. Natl. Acad. Sci. U.S.A.">
        <title>Genome and physiology of a model Epsilonproteobacterium responsible for sulfide detoxification in marine oxygen depletion zones.</title>
        <authorList>
            <person name="Grote J."/>
            <person name="Schott T."/>
            <person name="Bruckner C.G."/>
            <person name="Glockner F.O."/>
            <person name="Jost G."/>
            <person name="Teeling H."/>
            <person name="Labrenz M."/>
            <person name="Jurgens K."/>
        </authorList>
    </citation>
    <scope>NUCLEOTIDE SEQUENCE [LARGE SCALE GENOMIC DNA]</scope>
    <source>
        <strain evidence="1 2">GD1</strain>
    </source>
</reference>
<dbReference type="Proteomes" id="UP000006431">
    <property type="component" value="Unassembled WGS sequence"/>
</dbReference>
<dbReference type="STRING" id="929558.SMGD1_2040"/>
<gene>
    <name evidence="1" type="ORF">SMGD1_2040</name>
</gene>
<dbReference type="HOGENOM" id="CLU_426359_0_0_7"/>
<evidence type="ECO:0000313" key="2">
    <source>
        <dbReference type="Proteomes" id="UP000006431"/>
    </source>
</evidence>